<reference evidence="2 3" key="1">
    <citation type="submission" date="2024-02" db="EMBL/GenBank/DDBJ databases">
        <authorList>
            <person name="Chen Y."/>
            <person name="Shah S."/>
            <person name="Dougan E. K."/>
            <person name="Thang M."/>
            <person name="Chan C."/>
        </authorList>
    </citation>
    <scope>NUCLEOTIDE SEQUENCE [LARGE SCALE GENOMIC DNA]</scope>
</reference>
<evidence type="ECO:0000313" key="3">
    <source>
        <dbReference type="Proteomes" id="UP001642464"/>
    </source>
</evidence>
<dbReference type="Proteomes" id="UP001642464">
    <property type="component" value="Unassembled WGS sequence"/>
</dbReference>
<organism evidence="2 3">
    <name type="scientific">Durusdinium trenchii</name>
    <dbReference type="NCBI Taxonomy" id="1381693"/>
    <lineage>
        <taxon>Eukaryota</taxon>
        <taxon>Sar</taxon>
        <taxon>Alveolata</taxon>
        <taxon>Dinophyceae</taxon>
        <taxon>Suessiales</taxon>
        <taxon>Symbiodiniaceae</taxon>
        <taxon>Durusdinium</taxon>
    </lineage>
</organism>
<feature type="region of interest" description="Disordered" evidence="1">
    <location>
        <begin position="414"/>
        <end position="446"/>
    </location>
</feature>
<keyword evidence="3" id="KW-1185">Reference proteome</keyword>
<comment type="caution">
    <text evidence="2">The sequence shown here is derived from an EMBL/GenBank/DDBJ whole genome shotgun (WGS) entry which is preliminary data.</text>
</comment>
<dbReference type="EMBL" id="CAXAMM010002425">
    <property type="protein sequence ID" value="CAK8996088.1"/>
    <property type="molecule type" value="Genomic_DNA"/>
</dbReference>
<proteinExistence type="predicted"/>
<sequence length="735" mass="82779">MTLLQRCECSLGGFLALDLFKIVADRLCKERNAPTGSFFLAKQTMLNLQATALTTVVICVTKEAGWSPWVYGFQRLSEQAIEQHFGHLRCQATNAQLSTRAYWMACARTLMKTNEELNRSKKAKVRQEPHLSDEEFRACCHRALEGALNLVSTCSGIPSKQLEQVYRELCSETAGESFFELSHDMDYDEEMEDLEICLDQPPADCMGFLTQLQDETKLLKGEDDEKIPTRQDDKMPDLRHVPDSELLREVLSASSATDPFRMENSCSPKKRKDLNTLPTTLLEALSLGQRGCVFNSLFRLAVFLRSGVGGSDCGWLQNPKNCRYNEHRLAQMEAEKAEPAYRSRAGRLDKWKELVRKAQEDLELPPNPPESVQPFDNNGFLRVYLTGKSGEALARVESMKLWLVQPAMARGRKRVGTGEVKAKTTRAYGRRRRKHQYKAGPDGKPVLVKKNKKKQKRVKKEKAKVVTDDPSAADFRRSAKGAKLIQQELKELRNLDSSSFPTHPIFELSGKCRMKYPAAAYVSFEDVVEYGPACVDMMSPDLQGLEISIRSSGMVQRSTGMEEEDMEEERLAPQLMVNPSSVLLAEGTRVGKMVAILDTWKNPVYLGRVWTIYEQFMARSLDIPVTFAMPESSNQSLQEQISRGDLGIREITESLSSIDVQHAKAWDPQDEIAVKGVIQASTPDFSYVNNHVTRVMVKWIGEVVKEQFQRLIDGTREQRSGSVTTVASSCGADLE</sequence>
<protein>
    <submittedName>
        <fullName evidence="2">Uncharacterized protein</fullName>
    </submittedName>
</protein>
<feature type="compositionally biased region" description="Basic residues" evidence="1">
    <location>
        <begin position="428"/>
        <end position="437"/>
    </location>
</feature>
<gene>
    <name evidence="2" type="ORF">SCF082_LOCUS4639</name>
</gene>
<evidence type="ECO:0000256" key="1">
    <source>
        <dbReference type="SAM" id="MobiDB-lite"/>
    </source>
</evidence>
<evidence type="ECO:0000313" key="2">
    <source>
        <dbReference type="EMBL" id="CAK8996088.1"/>
    </source>
</evidence>
<accession>A0ABP0I0G2</accession>
<name>A0ABP0I0G2_9DINO</name>